<evidence type="ECO:0000256" key="6">
    <source>
        <dbReference type="ARBA" id="ARBA00022490"/>
    </source>
</evidence>
<dbReference type="SMART" id="SM00116">
    <property type="entry name" value="CBS"/>
    <property type="match status" value="3"/>
</dbReference>
<dbReference type="GO" id="GO:0005737">
    <property type="term" value="C:cytoplasm"/>
    <property type="evidence" value="ECO:0007669"/>
    <property type="project" value="UniProtKB-SubCell"/>
</dbReference>
<accession>U4LCG8</accession>
<dbReference type="OMA" id="DWTQISI"/>
<feature type="domain" description="CBS" evidence="12">
    <location>
        <begin position="177"/>
        <end position="239"/>
    </location>
</feature>
<feature type="compositionally biased region" description="Low complexity" evidence="11">
    <location>
        <begin position="44"/>
        <end position="55"/>
    </location>
</feature>
<dbReference type="InterPro" id="IPR046342">
    <property type="entry name" value="CBS_dom_sf"/>
</dbReference>
<sequence length="509" mass="54847">MTSPSNSVSPLSSARQPSPAALNSPLNSRPSTGSLRAAPPPSPRQSSRHPSISHSMADLLSTPPLPKQENAVPRDWRTVSAGELVDNQVLRYVDLDTPVETACQMLIDHNLSSLPIRSSPSDESICGTFDYTDLNAFLLLIMGLYQPEEDEDLSSFEELAKKARAGGSIPVKLVKDLGKKGPFVTMPESTPLSRVVEVLGSGVHRIAVAKEGTDKVVGMISQLRLVRFFWDYGRCFSDIEQLYPQSLRELGIGSTSVISINGDKRVLDALEVMNSEGVSSLAVVDNHNNVVGNISTADVKHLTRSSSIPLLRSTCFHFLTVILTDRGLNDGKDSYPVFHVNPQSSLAHTVAKIVATQAHRMWITDTPSPSSTTPSTPSLGPSTTHPSHPSHPIPSPAPSTPALSTSPTPIVPPPTLSHMHSPMPHTPIIPGTRTSGRLSGVVSLTDILHLIAKSAGLQPEDPNEARKQRRRSSSSSMRTSFDMGRPSLEQLREFRAGGPSGGGEREIRR</sequence>
<dbReference type="Proteomes" id="UP000018144">
    <property type="component" value="Unassembled WGS sequence"/>
</dbReference>
<dbReference type="PROSITE" id="PS51371">
    <property type="entry name" value="CBS"/>
    <property type="match status" value="2"/>
</dbReference>
<evidence type="ECO:0000313" key="14">
    <source>
        <dbReference type="Proteomes" id="UP000018144"/>
    </source>
</evidence>
<gene>
    <name evidence="13" type="ORF">PCON_03174</name>
</gene>
<proteinExistence type="inferred from homology"/>
<comment type="similarity">
    <text evidence="3 9">Belongs to the SDS23 family.</text>
</comment>
<feature type="compositionally biased region" description="Pro residues" evidence="11">
    <location>
        <begin position="389"/>
        <end position="399"/>
    </location>
</feature>
<protein>
    <recommendedName>
        <fullName evidence="4">Protein SDS23</fullName>
    </recommendedName>
    <alternativeName>
        <fullName evidence="5">Protein sds23</fullName>
    </alternativeName>
</protein>
<dbReference type="EMBL" id="HF936418">
    <property type="protein sequence ID" value="CCX16531.1"/>
    <property type="molecule type" value="Genomic_DNA"/>
</dbReference>
<feature type="compositionally biased region" description="Low complexity" evidence="11">
    <location>
        <begin position="1"/>
        <end position="13"/>
    </location>
</feature>
<feature type="compositionally biased region" description="Polar residues" evidence="11">
    <location>
        <begin position="24"/>
        <end position="34"/>
    </location>
</feature>
<organism evidence="13 14">
    <name type="scientific">Pyronema omphalodes (strain CBS 100304)</name>
    <name type="common">Pyronema confluens</name>
    <dbReference type="NCBI Taxonomy" id="1076935"/>
    <lineage>
        <taxon>Eukaryota</taxon>
        <taxon>Fungi</taxon>
        <taxon>Dikarya</taxon>
        <taxon>Ascomycota</taxon>
        <taxon>Pezizomycotina</taxon>
        <taxon>Pezizomycetes</taxon>
        <taxon>Pezizales</taxon>
        <taxon>Pyronemataceae</taxon>
        <taxon>Pyronema</taxon>
    </lineage>
</organism>
<reference evidence="13 14" key="1">
    <citation type="journal article" date="2013" name="PLoS Genet.">
        <title>The genome and development-dependent transcriptomes of Pyronema confluens: a window into fungal evolution.</title>
        <authorList>
            <person name="Traeger S."/>
            <person name="Altegoer F."/>
            <person name="Freitag M."/>
            <person name="Gabaldon T."/>
            <person name="Kempken F."/>
            <person name="Kumar A."/>
            <person name="Marcet-Houben M."/>
            <person name="Poggeler S."/>
            <person name="Stajich J.E."/>
            <person name="Nowrousian M."/>
        </authorList>
    </citation>
    <scope>NUCLEOTIDE SEQUENCE [LARGE SCALE GENOMIC DNA]</scope>
    <source>
        <strain evidence="14">CBS 100304</strain>
        <tissue evidence="13">Vegetative mycelium</tissue>
    </source>
</reference>
<dbReference type="InterPro" id="IPR050511">
    <property type="entry name" value="AMPK_gamma/SDS23_families"/>
</dbReference>
<evidence type="ECO:0000256" key="1">
    <source>
        <dbReference type="ARBA" id="ARBA00002656"/>
    </source>
</evidence>
<evidence type="ECO:0000256" key="2">
    <source>
        <dbReference type="ARBA" id="ARBA00004496"/>
    </source>
</evidence>
<evidence type="ECO:0000256" key="9">
    <source>
        <dbReference type="PIRNR" id="PIRNR018148"/>
    </source>
</evidence>
<dbReference type="GO" id="GO:0030071">
    <property type="term" value="P:regulation of mitotic metaphase/anaphase transition"/>
    <property type="evidence" value="ECO:0007669"/>
    <property type="project" value="InterPro"/>
</dbReference>
<dbReference type="CDD" id="cd02205">
    <property type="entry name" value="CBS_pair_SF"/>
    <property type="match status" value="1"/>
</dbReference>
<evidence type="ECO:0000256" key="4">
    <source>
        <dbReference type="ARBA" id="ARBA00014106"/>
    </source>
</evidence>
<dbReference type="OrthoDB" id="449052at2759"/>
<dbReference type="SUPFAM" id="SSF54631">
    <property type="entry name" value="CBS-domain pair"/>
    <property type="match status" value="2"/>
</dbReference>
<evidence type="ECO:0000256" key="8">
    <source>
        <dbReference type="ARBA" id="ARBA00023122"/>
    </source>
</evidence>
<feature type="region of interest" description="Disordered" evidence="11">
    <location>
        <begin position="1"/>
        <end position="73"/>
    </location>
</feature>
<dbReference type="Pfam" id="PF00571">
    <property type="entry name" value="CBS"/>
    <property type="match status" value="3"/>
</dbReference>
<keyword evidence="8 10" id="KW-0129">CBS domain</keyword>
<feature type="domain" description="CBS" evidence="12">
    <location>
        <begin position="253"/>
        <end position="310"/>
    </location>
</feature>
<dbReference type="InterPro" id="IPR016711">
    <property type="entry name" value="Ssd23"/>
</dbReference>
<comment type="subcellular location">
    <subcellularLocation>
        <location evidence="2 9">Cytoplasm</location>
    </subcellularLocation>
</comment>
<evidence type="ECO:0000256" key="10">
    <source>
        <dbReference type="PROSITE-ProRule" id="PRU00703"/>
    </source>
</evidence>
<evidence type="ECO:0000256" key="3">
    <source>
        <dbReference type="ARBA" id="ARBA00006624"/>
    </source>
</evidence>
<dbReference type="PIRSF" id="PIRSF018148">
    <property type="entry name" value="UCP018148_CBS_YBR214w"/>
    <property type="match status" value="1"/>
</dbReference>
<evidence type="ECO:0000259" key="12">
    <source>
        <dbReference type="PROSITE" id="PS51371"/>
    </source>
</evidence>
<feature type="region of interest" description="Disordered" evidence="11">
    <location>
        <begin position="455"/>
        <end position="509"/>
    </location>
</feature>
<dbReference type="InterPro" id="IPR000644">
    <property type="entry name" value="CBS_dom"/>
</dbReference>
<dbReference type="eggNOG" id="KOG1764">
    <property type="taxonomic scope" value="Eukaryota"/>
</dbReference>
<evidence type="ECO:0000313" key="13">
    <source>
        <dbReference type="EMBL" id="CCX16531.1"/>
    </source>
</evidence>
<dbReference type="PANTHER" id="PTHR13780">
    <property type="entry name" value="AMP-ACTIVATED PROTEIN KINASE, GAMMA REGULATORY SUBUNIT"/>
    <property type="match status" value="1"/>
</dbReference>
<feature type="region of interest" description="Disordered" evidence="11">
    <location>
        <begin position="364"/>
        <end position="434"/>
    </location>
</feature>
<feature type="compositionally biased region" description="Low complexity" evidence="11">
    <location>
        <begin position="366"/>
        <end position="387"/>
    </location>
</feature>
<comment type="function">
    <text evidence="1 9">Involved in DNA replication and cell separation.</text>
</comment>
<keyword evidence="7" id="KW-0677">Repeat</keyword>
<dbReference type="Gene3D" id="3.10.580.10">
    <property type="entry name" value="CBS-domain"/>
    <property type="match status" value="2"/>
</dbReference>
<keyword evidence="14" id="KW-1185">Reference proteome</keyword>
<name>U4LCG8_PYROM</name>
<keyword evidence="6 9" id="KW-0963">Cytoplasm</keyword>
<dbReference type="AlphaFoldDB" id="U4LCG8"/>
<evidence type="ECO:0000256" key="5">
    <source>
        <dbReference type="ARBA" id="ARBA00020584"/>
    </source>
</evidence>
<dbReference type="PANTHER" id="PTHR13780:SF36">
    <property type="entry name" value="CBS DOMAIN-CONTAINING PROTEIN"/>
    <property type="match status" value="1"/>
</dbReference>
<dbReference type="GO" id="GO:0004865">
    <property type="term" value="F:protein serine/threonine phosphatase inhibitor activity"/>
    <property type="evidence" value="ECO:0007669"/>
    <property type="project" value="TreeGrafter"/>
</dbReference>
<dbReference type="GO" id="GO:0042149">
    <property type="term" value="P:cellular response to glucose starvation"/>
    <property type="evidence" value="ECO:0007669"/>
    <property type="project" value="UniProtKB-UniRule"/>
</dbReference>
<evidence type="ECO:0000256" key="7">
    <source>
        <dbReference type="ARBA" id="ARBA00022737"/>
    </source>
</evidence>
<dbReference type="STRING" id="1076935.U4LCG8"/>
<evidence type="ECO:0000256" key="11">
    <source>
        <dbReference type="SAM" id="MobiDB-lite"/>
    </source>
</evidence>